<evidence type="ECO:0000256" key="1">
    <source>
        <dbReference type="ARBA" id="ARBA00004739"/>
    </source>
</evidence>
<evidence type="ECO:0000313" key="8">
    <source>
        <dbReference type="EMBL" id="KAK2152477.1"/>
    </source>
</evidence>
<accession>A0AAD9JGS5</accession>
<name>A0AAD9JGS5_9ANNE</name>
<dbReference type="EMBL" id="JAODUP010000327">
    <property type="protein sequence ID" value="KAK2152477.1"/>
    <property type="molecule type" value="Genomic_DNA"/>
</dbReference>
<organism evidence="8 9">
    <name type="scientific">Paralvinella palmiformis</name>
    <dbReference type="NCBI Taxonomy" id="53620"/>
    <lineage>
        <taxon>Eukaryota</taxon>
        <taxon>Metazoa</taxon>
        <taxon>Spiralia</taxon>
        <taxon>Lophotrochozoa</taxon>
        <taxon>Annelida</taxon>
        <taxon>Polychaeta</taxon>
        <taxon>Sedentaria</taxon>
        <taxon>Canalipalpata</taxon>
        <taxon>Terebellida</taxon>
        <taxon>Terebelliformia</taxon>
        <taxon>Alvinellidae</taxon>
        <taxon>Paralvinella</taxon>
    </lineage>
</organism>
<evidence type="ECO:0000313" key="9">
    <source>
        <dbReference type="Proteomes" id="UP001208570"/>
    </source>
</evidence>
<comment type="function">
    <text evidence="5">Converts proline to delta-1-pyrroline-5-carboxylate.</text>
</comment>
<dbReference type="Gene3D" id="3.20.20.220">
    <property type="match status" value="1"/>
</dbReference>
<dbReference type="InterPro" id="IPR029041">
    <property type="entry name" value="FAD-linked_oxidoreductase-like"/>
</dbReference>
<dbReference type="Proteomes" id="UP001208570">
    <property type="component" value="Unassembled WGS sequence"/>
</dbReference>
<evidence type="ECO:0000256" key="2">
    <source>
        <dbReference type="ARBA" id="ARBA00005869"/>
    </source>
</evidence>
<comment type="similarity">
    <text evidence="2 5">Belongs to the proline oxidase family.</text>
</comment>
<sequence>MCAEQPYTTSEESSSLRAAGPPGKTGDNVPATYRRLLSSEEEQVIRKWQELDRLGQLASDLDVSLIIDAEQSYLQKGIEVLAIDMMRKYNSHRPVIHNSYQCYLKNMHDVVVRDLELANREGFYLGLKVVRGAYIDEEQSRAVAMGYRAPTNPSYEATTRMYEKVSTTILRAIAGNHSGNCHVTFATHNMDSVIYVINRLVSELLTMDAEIRHVGFLVAKLLHYGSVEEGVAYLTRRLAENRAGLLAVDLERSLVWKEIRRRLHLA</sequence>
<reference evidence="8" key="1">
    <citation type="journal article" date="2023" name="Mol. Biol. Evol.">
        <title>Third-Generation Sequencing Reveals the Adaptive Role of the Epigenome in Three Deep-Sea Polychaetes.</title>
        <authorList>
            <person name="Perez M."/>
            <person name="Aroh O."/>
            <person name="Sun Y."/>
            <person name="Lan Y."/>
            <person name="Juniper S.K."/>
            <person name="Young C.R."/>
            <person name="Angers B."/>
            <person name="Qian P.Y."/>
        </authorList>
    </citation>
    <scope>NUCLEOTIDE SEQUENCE</scope>
    <source>
        <strain evidence="8">P08H-3</strain>
    </source>
</reference>
<evidence type="ECO:0000259" key="7">
    <source>
        <dbReference type="Pfam" id="PF01619"/>
    </source>
</evidence>
<dbReference type="EC" id="1.5.5.2" evidence="5"/>
<dbReference type="Pfam" id="PF01619">
    <property type="entry name" value="Pro_dh"/>
    <property type="match status" value="1"/>
</dbReference>
<evidence type="ECO:0000256" key="4">
    <source>
        <dbReference type="ARBA" id="ARBA00023062"/>
    </source>
</evidence>
<evidence type="ECO:0000256" key="3">
    <source>
        <dbReference type="ARBA" id="ARBA00023002"/>
    </source>
</evidence>
<feature type="domain" description="Proline dehydrogenase" evidence="7">
    <location>
        <begin position="40"/>
        <end position="243"/>
    </location>
</feature>
<dbReference type="SUPFAM" id="SSF51730">
    <property type="entry name" value="FAD-linked oxidoreductase"/>
    <property type="match status" value="1"/>
</dbReference>
<dbReference type="GO" id="GO:0071949">
    <property type="term" value="F:FAD binding"/>
    <property type="evidence" value="ECO:0007669"/>
    <property type="project" value="TreeGrafter"/>
</dbReference>
<evidence type="ECO:0000256" key="6">
    <source>
        <dbReference type="SAM" id="MobiDB-lite"/>
    </source>
</evidence>
<dbReference type="InterPro" id="IPR015659">
    <property type="entry name" value="Proline_oxidase"/>
</dbReference>
<proteinExistence type="inferred from homology"/>
<evidence type="ECO:0000256" key="5">
    <source>
        <dbReference type="RuleBase" id="RU364054"/>
    </source>
</evidence>
<keyword evidence="5" id="KW-0274">FAD</keyword>
<keyword evidence="4 5" id="KW-0642">Proline metabolism</keyword>
<dbReference type="PANTHER" id="PTHR13914">
    <property type="entry name" value="PROLINE OXIDASE"/>
    <property type="match status" value="1"/>
</dbReference>
<keyword evidence="9" id="KW-1185">Reference proteome</keyword>
<protein>
    <recommendedName>
        <fullName evidence="5">Proline dehydrogenase</fullName>
        <ecNumber evidence="5">1.5.5.2</ecNumber>
    </recommendedName>
</protein>
<dbReference type="AlphaFoldDB" id="A0AAD9JGS5"/>
<comment type="catalytic activity">
    <reaction evidence="5">
        <text>L-proline + a quinone = (S)-1-pyrroline-5-carboxylate + a quinol + H(+)</text>
        <dbReference type="Rhea" id="RHEA:23784"/>
        <dbReference type="ChEBI" id="CHEBI:15378"/>
        <dbReference type="ChEBI" id="CHEBI:17388"/>
        <dbReference type="ChEBI" id="CHEBI:24646"/>
        <dbReference type="ChEBI" id="CHEBI:60039"/>
        <dbReference type="ChEBI" id="CHEBI:132124"/>
        <dbReference type="EC" id="1.5.5.2"/>
    </reaction>
</comment>
<keyword evidence="3 5" id="KW-0560">Oxidoreductase</keyword>
<comment type="cofactor">
    <cofactor evidence="5">
        <name>FAD</name>
        <dbReference type="ChEBI" id="CHEBI:57692"/>
    </cofactor>
</comment>
<comment type="caution">
    <text evidence="8">The sequence shown here is derived from an EMBL/GenBank/DDBJ whole genome shotgun (WGS) entry which is preliminary data.</text>
</comment>
<dbReference type="GO" id="GO:0004657">
    <property type="term" value="F:proline dehydrogenase activity"/>
    <property type="evidence" value="ECO:0007669"/>
    <property type="project" value="UniProtKB-EC"/>
</dbReference>
<gene>
    <name evidence="8" type="ORF">LSH36_327g01008</name>
</gene>
<dbReference type="PANTHER" id="PTHR13914:SF0">
    <property type="entry name" value="PROLINE DEHYDROGENASE 1, MITOCHONDRIAL"/>
    <property type="match status" value="1"/>
</dbReference>
<comment type="pathway">
    <text evidence="1">Amino-acid degradation; L-proline degradation into L-glutamate; L-glutamate from L-proline: step 1/2.</text>
</comment>
<dbReference type="GO" id="GO:0005739">
    <property type="term" value="C:mitochondrion"/>
    <property type="evidence" value="ECO:0007669"/>
    <property type="project" value="TreeGrafter"/>
</dbReference>
<keyword evidence="5" id="KW-0285">Flavoprotein</keyword>
<feature type="compositionally biased region" description="Polar residues" evidence="6">
    <location>
        <begin position="1"/>
        <end position="16"/>
    </location>
</feature>
<dbReference type="GO" id="GO:0010133">
    <property type="term" value="P:L-proline catabolic process to L-glutamate"/>
    <property type="evidence" value="ECO:0007669"/>
    <property type="project" value="TreeGrafter"/>
</dbReference>
<dbReference type="InterPro" id="IPR002872">
    <property type="entry name" value="Proline_DH_dom"/>
</dbReference>
<feature type="region of interest" description="Disordered" evidence="6">
    <location>
        <begin position="1"/>
        <end position="30"/>
    </location>
</feature>